<evidence type="ECO:0000313" key="1">
    <source>
        <dbReference type="EMBL" id="CAI6372668.1"/>
    </source>
</evidence>
<dbReference type="EMBL" id="CARXXK010001060">
    <property type="protein sequence ID" value="CAI6372668.1"/>
    <property type="molecule type" value="Genomic_DNA"/>
</dbReference>
<sequence>MLRTNLNVSQGLVNGAIVNMTEINWPNFVRDQLYDECIPTSIRVDFGRDGIHKIEPISSHFPAMRSYGTAERKMLPIIFVMGSNRTQVTGLHRRSCYRLSWTKALCKRTSLSYS</sequence>
<proteinExistence type="predicted"/>
<gene>
    <name evidence="1" type="ORF">MEUPH1_LOCUS26510</name>
</gene>
<accession>A0AAV0XW56</accession>
<reference evidence="1 2" key="1">
    <citation type="submission" date="2023-01" db="EMBL/GenBank/DDBJ databases">
        <authorList>
            <person name="Whitehead M."/>
        </authorList>
    </citation>
    <scope>NUCLEOTIDE SEQUENCE [LARGE SCALE GENOMIC DNA]</scope>
</reference>
<evidence type="ECO:0000313" key="2">
    <source>
        <dbReference type="Proteomes" id="UP001160148"/>
    </source>
</evidence>
<dbReference type="Proteomes" id="UP001160148">
    <property type="component" value="Unassembled WGS sequence"/>
</dbReference>
<organism evidence="1 2">
    <name type="scientific">Macrosiphum euphorbiae</name>
    <name type="common">potato aphid</name>
    <dbReference type="NCBI Taxonomy" id="13131"/>
    <lineage>
        <taxon>Eukaryota</taxon>
        <taxon>Metazoa</taxon>
        <taxon>Ecdysozoa</taxon>
        <taxon>Arthropoda</taxon>
        <taxon>Hexapoda</taxon>
        <taxon>Insecta</taxon>
        <taxon>Pterygota</taxon>
        <taxon>Neoptera</taxon>
        <taxon>Paraneoptera</taxon>
        <taxon>Hemiptera</taxon>
        <taxon>Sternorrhyncha</taxon>
        <taxon>Aphidomorpha</taxon>
        <taxon>Aphidoidea</taxon>
        <taxon>Aphididae</taxon>
        <taxon>Macrosiphini</taxon>
        <taxon>Macrosiphum</taxon>
    </lineage>
</organism>
<keyword evidence="2" id="KW-1185">Reference proteome</keyword>
<protein>
    <submittedName>
        <fullName evidence="1">Uncharacterized protein</fullName>
    </submittedName>
</protein>
<dbReference type="AlphaFoldDB" id="A0AAV0XW56"/>
<name>A0AAV0XW56_9HEMI</name>
<comment type="caution">
    <text evidence="1">The sequence shown here is derived from an EMBL/GenBank/DDBJ whole genome shotgun (WGS) entry which is preliminary data.</text>
</comment>